<protein>
    <submittedName>
        <fullName evidence="1">Putative DNA-binding protein (MmcQ/YjbR family)</fullName>
    </submittedName>
</protein>
<evidence type="ECO:0000313" key="1">
    <source>
        <dbReference type="EMBL" id="MBB5830673.1"/>
    </source>
</evidence>
<accession>A0A841A9Q4</accession>
<organism evidence="1 2">
    <name type="scientific">Brachybacterium aquaticum</name>
    <dbReference type="NCBI Taxonomy" id="1432564"/>
    <lineage>
        <taxon>Bacteria</taxon>
        <taxon>Bacillati</taxon>
        <taxon>Actinomycetota</taxon>
        <taxon>Actinomycetes</taxon>
        <taxon>Micrococcales</taxon>
        <taxon>Dermabacteraceae</taxon>
        <taxon>Brachybacterium</taxon>
    </lineage>
</organism>
<dbReference type="InterPro" id="IPR038056">
    <property type="entry name" value="YjbR-like_sf"/>
</dbReference>
<dbReference type="SUPFAM" id="SSF142906">
    <property type="entry name" value="YjbR-like"/>
    <property type="match status" value="1"/>
</dbReference>
<sequence>MAHPQMFDDDDPVLERVRRIALALPGAAEKISHGRPAFHTVKVHCYYGGSRKLEGEWVQHPHSVLLHLPESEAAALAEDPRSFVPAYLGPSGWLGIDLDARTDDVELAELLEESYRTVAPKRLIAELDARGES</sequence>
<comment type="caution">
    <text evidence="1">The sequence shown here is derived from an EMBL/GenBank/DDBJ whole genome shotgun (WGS) entry which is preliminary data.</text>
</comment>
<keyword evidence="2" id="KW-1185">Reference proteome</keyword>
<name>A0A841A9Q4_9MICO</name>
<dbReference type="EMBL" id="JACHLZ010000001">
    <property type="protein sequence ID" value="MBB5830673.1"/>
    <property type="molecule type" value="Genomic_DNA"/>
</dbReference>
<dbReference type="RefSeq" id="WP_184324255.1">
    <property type="nucleotide sequence ID" value="NZ_JACHLZ010000001.1"/>
</dbReference>
<dbReference type="InterPro" id="IPR058532">
    <property type="entry name" value="YjbR/MT2646/Rv2570-like"/>
</dbReference>
<dbReference type="Pfam" id="PF04237">
    <property type="entry name" value="YjbR"/>
    <property type="match status" value="1"/>
</dbReference>
<dbReference type="Proteomes" id="UP000588158">
    <property type="component" value="Unassembled WGS sequence"/>
</dbReference>
<evidence type="ECO:0000313" key="2">
    <source>
        <dbReference type="Proteomes" id="UP000588158"/>
    </source>
</evidence>
<reference evidence="1 2" key="1">
    <citation type="submission" date="2020-08" db="EMBL/GenBank/DDBJ databases">
        <title>Sequencing the genomes of 1000 actinobacteria strains.</title>
        <authorList>
            <person name="Klenk H.-P."/>
        </authorList>
    </citation>
    <scope>NUCLEOTIDE SEQUENCE [LARGE SCALE GENOMIC DNA]</scope>
    <source>
        <strain evidence="1 2">DSM 28796</strain>
    </source>
</reference>
<keyword evidence="1" id="KW-0238">DNA-binding</keyword>
<proteinExistence type="predicted"/>
<gene>
    <name evidence="1" type="ORF">HNR70_000486</name>
</gene>
<dbReference type="Gene3D" id="3.90.1150.30">
    <property type="match status" value="1"/>
</dbReference>
<dbReference type="GO" id="GO:0003677">
    <property type="term" value="F:DNA binding"/>
    <property type="evidence" value="ECO:0007669"/>
    <property type="project" value="UniProtKB-KW"/>
</dbReference>
<dbReference type="AlphaFoldDB" id="A0A841A9Q4"/>